<dbReference type="EMBL" id="MN032614">
    <property type="protein sequence ID" value="QDJ96698.1"/>
    <property type="molecule type" value="Genomic_DNA"/>
</dbReference>
<organism evidence="1 2">
    <name type="scientific">Aeromonas phage PS1</name>
    <dbReference type="NCBI Taxonomy" id="2591406"/>
    <lineage>
        <taxon>Viruses</taxon>
        <taxon>Duplodnaviria</taxon>
        <taxon>Heunggongvirae</taxon>
        <taxon>Uroviricota</taxon>
        <taxon>Caudoviricetes</taxon>
        <taxon>Chimalliviridae</taxon>
        <taxon>Ferozepurvirus</taxon>
        <taxon>Ferozepurvirus PS1</taxon>
    </lineage>
</organism>
<proteinExistence type="predicted"/>
<name>A0A514TUJ7_9CAUD</name>
<sequence length="120" mass="13567">MAEPVARFNIYTVNDLITYLSACVNQDQLVSGMYIVNPDPVVQEEYSTKFGLVLSQVPVKYQPYELDIDLIISENVTIDQVIGILKKVKDPFTLIKHIRLKGASNKIYACVDENGFVMHD</sequence>
<accession>A0A514TUJ7</accession>
<evidence type="ECO:0000313" key="1">
    <source>
        <dbReference type="EMBL" id="QDJ96698.1"/>
    </source>
</evidence>
<keyword evidence="2" id="KW-1185">Reference proteome</keyword>
<dbReference type="Proteomes" id="UP000317703">
    <property type="component" value="Segment"/>
</dbReference>
<evidence type="ECO:0000313" key="2">
    <source>
        <dbReference type="Proteomes" id="UP000317703"/>
    </source>
</evidence>
<gene>
    <name evidence="1" type="ORF">PS1_0187</name>
</gene>
<protein>
    <submittedName>
        <fullName evidence="1">Uncharacterized protein</fullName>
    </submittedName>
</protein>
<reference evidence="1" key="1">
    <citation type="submission" date="2019-06" db="EMBL/GenBank/DDBJ databases">
        <title>Complete genome sequence of Aeromonas hydrophila bacteriophage PS1.</title>
        <authorList>
            <person name="Rai S."/>
            <person name="Tyagi A."/>
            <person name="Kumar N."/>
            <person name="Singh N."/>
        </authorList>
    </citation>
    <scope>NUCLEOTIDE SEQUENCE [LARGE SCALE GENOMIC DNA]</scope>
</reference>